<evidence type="ECO:0000313" key="2">
    <source>
        <dbReference type="EMBL" id="VAW93947.1"/>
    </source>
</evidence>
<dbReference type="Pfam" id="PF01965">
    <property type="entry name" value="DJ-1_PfpI"/>
    <property type="match status" value="1"/>
</dbReference>
<dbReference type="GO" id="GO:0008233">
    <property type="term" value="F:peptidase activity"/>
    <property type="evidence" value="ECO:0007669"/>
    <property type="project" value="UniProtKB-KW"/>
</dbReference>
<dbReference type="SUPFAM" id="SSF52317">
    <property type="entry name" value="Class I glutamine amidotransferase-like"/>
    <property type="match status" value="1"/>
</dbReference>
<dbReference type="AlphaFoldDB" id="A0A3B1A2Y0"/>
<protein>
    <submittedName>
        <fullName evidence="2">Intracellular protease</fullName>
    </submittedName>
</protein>
<dbReference type="CDD" id="cd03139">
    <property type="entry name" value="GATase1_PfpI_2"/>
    <property type="match status" value="1"/>
</dbReference>
<keyword evidence="2" id="KW-0645">Protease</keyword>
<proteinExistence type="predicted"/>
<evidence type="ECO:0000259" key="1">
    <source>
        <dbReference type="Pfam" id="PF01965"/>
    </source>
</evidence>
<dbReference type="GO" id="GO:0006508">
    <property type="term" value="P:proteolysis"/>
    <property type="evidence" value="ECO:0007669"/>
    <property type="project" value="UniProtKB-KW"/>
</dbReference>
<gene>
    <name evidence="2" type="ORF">MNBD_GAMMA20-1476</name>
</gene>
<dbReference type="InterPro" id="IPR052158">
    <property type="entry name" value="INH-QAR"/>
</dbReference>
<dbReference type="PANTHER" id="PTHR43130">
    <property type="entry name" value="ARAC-FAMILY TRANSCRIPTIONAL REGULATOR"/>
    <property type="match status" value="1"/>
</dbReference>
<keyword evidence="2" id="KW-0378">Hydrolase</keyword>
<sequence>MQIAIILYPGMTALDAVGPYEVFRFIPDAEIRFVSNTPQPIITDSGVLVMGSTHSYDETPNPDIVLVPGSSADTTTAMADRKLTEWLKKAHETSKLTLSVCSGALVLGAAGILEGHPATTHWIAQKSLYSFGAEPRKDERVVKSGKIITGAGVSAGIDLALSVVKELYGQERAEIIQLLIEYDPHPPVDSGHPAKASAAVYKIAKAEMLQAAKNPRNIISVPTILWRKVLKKLR</sequence>
<dbReference type="InterPro" id="IPR029062">
    <property type="entry name" value="Class_I_gatase-like"/>
</dbReference>
<dbReference type="InterPro" id="IPR002818">
    <property type="entry name" value="DJ-1/PfpI"/>
</dbReference>
<accession>A0A3B1A2Y0</accession>
<dbReference type="GO" id="GO:0006355">
    <property type="term" value="P:regulation of DNA-templated transcription"/>
    <property type="evidence" value="ECO:0007669"/>
    <property type="project" value="TreeGrafter"/>
</dbReference>
<name>A0A3B1A2Y0_9ZZZZ</name>
<dbReference type="EMBL" id="UOFU01000040">
    <property type="protein sequence ID" value="VAW93947.1"/>
    <property type="molecule type" value="Genomic_DNA"/>
</dbReference>
<dbReference type="PANTHER" id="PTHR43130:SF2">
    <property type="entry name" value="DJ-1_PFPI DOMAIN-CONTAINING PROTEIN"/>
    <property type="match status" value="1"/>
</dbReference>
<feature type="domain" description="DJ-1/PfpI" evidence="1">
    <location>
        <begin position="2"/>
        <end position="165"/>
    </location>
</feature>
<dbReference type="Gene3D" id="3.40.50.880">
    <property type="match status" value="1"/>
</dbReference>
<reference evidence="2" key="1">
    <citation type="submission" date="2018-06" db="EMBL/GenBank/DDBJ databases">
        <authorList>
            <person name="Zhirakovskaya E."/>
        </authorList>
    </citation>
    <scope>NUCLEOTIDE SEQUENCE</scope>
</reference>
<organism evidence="2">
    <name type="scientific">hydrothermal vent metagenome</name>
    <dbReference type="NCBI Taxonomy" id="652676"/>
    <lineage>
        <taxon>unclassified sequences</taxon>
        <taxon>metagenomes</taxon>
        <taxon>ecological metagenomes</taxon>
    </lineage>
</organism>